<dbReference type="EMBL" id="JALNTZ010000004">
    <property type="protein sequence ID" value="KAJ3655538.1"/>
    <property type="molecule type" value="Genomic_DNA"/>
</dbReference>
<evidence type="ECO:0000313" key="3">
    <source>
        <dbReference type="Proteomes" id="UP001168821"/>
    </source>
</evidence>
<protein>
    <submittedName>
        <fullName evidence="2">Uncharacterized protein</fullName>
    </submittedName>
</protein>
<keyword evidence="1" id="KW-1133">Transmembrane helix</keyword>
<reference evidence="2" key="1">
    <citation type="journal article" date="2023" name="G3 (Bethesda)">
        <title>Whole genome assemblies of Zophobas morio and Tenebrio molitor.</title>
        <authorList>
            <person name="Kaur S."/>
            <person name="Stinson S.A."/>
            <person name="diCenzo G.C."/>
        </authorList>
    </citation>
    <scope>NUCLEOTIDE SEQUENCE</scope>
    <source>
        <strain evidence="2">QUZm001</strain>
    </source>
</reference>
<comment type="caution">
    <text evidence="2">The sequence shown here is derived from an EMBL/GenBank/DDBJ whole genome shotgun (WGS) entry which is preliminary data.</text>
</comment>
<evidence type="ECO:0000256" key="1">
    <source>
        <dbReference type="SAM" id="Phobius"/>
    </source>
</evidence>
<feature type="transmembrane region" description="Helical" evidence="1">
    <location>
        <begin position="6"/>
        <end position="27"/>
    </location>
</feature>
<name>A0AA38MGN4_9CUCU</name>
<accession>A0AA38MGN4</accession>
<keyword evidence="1" id="KW-0472">Membrane</keyword>
<gene>
    <name evidence="2" type="ORF">Zmor_014664</name>
</gene>
<evidence type="ECO:0000313" key="2">
    <source>
        <dbReference type="EMBL" id="KAJ3655538.1"/>
    </source>
</evidence>
<organism evidence="2 3">
    <name type="scientific">Zophobas morio</name>
    <dbReference type="NCBI Taxonomy" id="2755281"/>
    <lineage>
        <taxon>Eukaryota</taxon>
        <taxon>Metazoa</taxon>
        <taxon>Ecdysozoa</taxon>
        <taxon>Arthropoda</taxon>
        <taxon>Hexapoda</taxon>
        <taxon>Insecta</taxon>
        <taxon>Pterygota</taxon>
        <taxon>Neoptera</taxon>
        <taxon>Endopterygota</taxon>
        <taxon>Coleoptera</taxon>
        <taxon>Polyphaga</taxon>
        <taxon>Cucujiformia</taxon>
        <taxon>Tenebrionidae</taxon>
        <taxon>Zophobas</taxon>
    </lineage>
</organism>
<dbReference type="AlphaFoldDB" id="A0AA38MGN4"/>
<proteinExistence type="predicted"/>
<dbReference type="Proteomes" id="UP001168821">
    <property type="component" value="Unassembled WGS sequence"/>
</dbReference>
<keyword evidence="3" id="KW-1185">Reference proteome</keyword>
<sequence>MIISVLTSVLLTLWIIFCVGLYCYYYLLEFYFDASFTEQTPSSAHTSLKLLIEKILREATRLPRFRKPVNHTVATEERTYEDLLATAILNKIINKQENYLSWSSEASTSDDKISKQKYVEDTTEDSKWRQLDSTSISSIDDYLYSDSSHGSSKYVDRISLTIKQRIEEIPSKVEREVEDDEVDYSYENYSSGLNNDQHNWYLQKPQIYETNSPVPVPMLVPNSLTSAKVLIGDKEVDDTSDLSDANSDDVNVNSQIQELIVDSAVKKILSEEETSFDSGVREDRDDYNEIITINWDDISENLEDVSLISAFSAEKDAEYLEKFSSLPTTLYRRSVTNSQQVPSSLGLEHSHIDNQIAQEPLKDPSRNKTDLSVFQGSYSQKDKEKWNHPVTIPNNPYSSENIQKRIETNQRKNASLAARMYAEHYPQKRAPTKKIFKKAVNVVTRELDTN</sequence>
<keyword evidence="1" id="KW-0812">Transmembrane</keyword>